<dbReference type="EMBL" id="CP086322">
    <property type="protein sequence ID" value="UQA91214.1"/>
    <property type="molecule type" value="Genomic_DNA"/>
</dbReference>
<evidence type="ECO:0000313" key="1">
    <source>
        <dbReference type="EMBL" id="UQA91214.1"/>
    </source>
</evidence>
<protein>
    <submittedName>
        <fullName evidence="1">Uncharacterized protein</fullName>
    </submittedName>
</protein>
<reference evidence="1" key="1">
    <citation type="submission" date="2021-10" db="EMBL/GenBank/DDBJ databases">
        <title>Streptomyces nigrumlapis sp.nov.,an antimicrobial producing actinobacterium isolated from Black Gobi rocks.</title>
        <authorList>
            <person name="Wen Y."/>
            <person name="Zhang W."/>
            <person name="Liu X.G."/>
        </authorList>
    </citation>
    <scope>NUCLEOTIDE SEQUENCE</scope>
    <source>
        <strain evidence="1">ST13-2-2</strain>
    </source>
</reference>
<dbReference type="RefSeq" id="WP_248862009.1">
    <property type="nucleotide sequence ID" value="NZ_CP086322.1"/>
</dbReference>
<organism evidence="1 2">
    <name type="scientific">Streptomyces halobius</name>
    <dbReference type="NCBI Taxonomy" id="2879846"/>
    <lineage>
        <taxon>Bacteria</taxon>
        <taxon>Bacillati</taxon>
        <taxon>Actinomycetota</taxon>
        <taxon>Actinomycetes</taxon>
        <taxon>Kitasatosporales</taxon>
        <taxon>Streptomycetaceae</taxon>
        <taxon>Streptomyces</taxon>
    </lineage>
</organism>
<accession>A0ABY4M2X7</accession>
<evidence type="ECO:0000313" key="2">
    <source>
        <dbReference type="Proteomes" id="UP000830115"/>
    </source>
</evidence>
<name>A0ABY4M2X7_9ACTN</name>
<dbReference type="Proteomes" id="UP000830115">
    <property type="component" value="Chromosome"/>
</dbReference>
<proteinExistence type="predicted"/>
<sequence length="180" mass="20081">MSARSVIEHALTVYYDGDRELARKLLAKRDAEQQPEPLVVSRYDTAMEPAPEEEPVLTVGAVAEDGRPVALCFDPETRRKVAGWLAPSAAELLAHTTAFEIPWVGHALPLRLRRSMAGGDRWAICDREGRRWDRELGFVYEAQNEDERTRTDTRFPLSEAWPLAHQIAAGETAGTKDGEG</sequence>
<keyword evidence="2" id="KW-1185">Reference proteome</keyword>
<gene>
    <name evidence="1" type="ORF">K9S39_04390</name>
</gene>